<name>A0A1R1PJI2_ZANCU</name>
<reference evidence="2" key="1">
    <citation type="submission" date="2017-01" db="EMBL/GenBank/DDBJ databases">
        <authorList>
            <person name="Wang Y."/>
            <person name="White M."/>
            <person name="Kvist S."/>
            <person name="Moncalvo J.-M."/>
        </authorList>
    </citation>
    <scope>NUCLEOTIDE SEQUENCE [LARGE SCALE GENOMIC DNA]</scope>
    <source>
        <strain evidence="2">COL-18-3</strain>
    </source>
</reference>
<dbReference type="EMBL" id="LSSK01000973">
    <property type="protein sequence ID" value="OMH81118.1"/>
    <property type="molecule type" value="Genomic_DNA"/>
</dbReference>
<proteinExistence type="predicted"/>
<gene>
    <name evidence="1" type="ORF">AX774_g5430</name>
</gene>
<dbReference type="Proteomes" id="UP000188320">
    <property type="component" value="Unassembled WGS sequence"/>
</dbReference>
<keyword evidence="2" id="KW-1185">Reference proteome</keyword>
<organism evidence="1 2">
    <name type="scientific">Zancudomyces culisetae</name>
    <name type="common">Gut fungus</name>
    <name type="synonym">Smittium culisetae</name>
    <dbReference type="NCBI Taxonomy" id="1213189"/>
    <lineage>
        <taxon>Eukaryota</taxon>
        <taxon>Fungi</taxon>
        <taxon>Fungi incertae sedis</taxon>
        <taxon>Zoopagomycota</taxon>
        <taxon>Kickxellomycotina</taxon>
        <taxon>Harpellomycetes</taxon>
        <taxon>Harpellales</taxon>
        <taxon>Legeriomycetaceae</taxon>
        <taxon>Zancudomyces</taxon>
    </lineage>
</organism>
<protein>
    <submittedName>
        <fullName evidence="1">Uncharacterized protein</fullName>
    </submittedName>
</protein>
<evidence type="ECO:0000313" key="2">
    <source>
        <dbReference type="Proteomes" id="UP000188320"/>
    </source>
</evidence>
<comment type="caution">
    <text evidence="1">The sequence shown here is derived from an EMBL/GenBank/DDBJ whole genome shotgun (WGS) entry which is preliminary data.</text>
</comment>
<sequence>MTQIQTSTPIPSLSHLNDIKIKRIIPGAKTVIILDVPTDVLLNPSVNIERHESVLITNQNTESEINEHHFDFKIKDAVLIPASKYSDLGFIFHEFDSVWNYNFNAFTQSPLSKVPSVDAGNHFFLIKRIDTRTMYPADDAPLTLETQGALNNMGYSSIDQQPFYTTKDVKVVIGEKFNEFGEIITYELELYGPDMIYASLFNMVINKYIT</sequence>
<accession>A0A1R1PJI2</accession>
<evidence type="ECO:0000313" key="1">
    <source>
        <dbReference type="EMBL" id="OMH81118.1"/>
    </source>
</evidence>
<dbReference type="AlphaFoldDB" id="A0A1R1PJI2"/>